<comment type="caution">
    <text evidence="2">The sequence shown here is derived from an EMBL/GenBank/DDBJ whole genome shotgun (WGS) entry which is preliminary data.</text>
</comment>
<accession>A0A4C1YV20</accession>
<reference evidence="2 3" key="1">
    <citation type="journal article" date="2019" name="Commun. Biol.">
        <title>The bagworm genome reveals a unique fibroin gene that provides high tensile strength.</title>
        <authorList>
            <person name="Kono N."/>
            <person name="Nakamura H."/>
            <person name="Ohtoshi R."/>
            <person name="Tomita M."/>
            <person name="Numata K."/>
            <person name="Arakawa K."/>
        </authorList>
    </citation>
    <scope>NUCLEOTIDE SEQUENCE [LARGE SCALE GENOMIC DNA]</scope>
</reference>
<dbReference type="Proteomes" id="UP000299102">
    <property type="component" value="Unassembled WGS sequence"/>
</dbReference>
<name>A0A4C1YV20_EUMVA</name>
<evidence type="ECO:0000313" key="3">
    <source>
        <dbReference type="Proteomes" id="UP000299102"/>
    </source>
</evidence>
<sequence length="70" mass="7720">MVNEFTNLSTLGGSNSSKSHYERRAQFNGDTSQTSTVQRTKLCRSELPANDVMPDPSFSPACQFYAITTP</sequence>
<proteinExistence type="predicted"/>
<feature type="region of interest" description="Disordered" evidence="1">
    <location>
        <begin position="1"/>
        <end position="39"/>
    </location>
</feature>
<organism evidence="2 3">
    <name type="scientific">Eumeta variegata</name>
    <name type="common">Bagworm moth</name>
    <name type="synonym">Eumeta japonica</name>
    <dbReference type="NCBI Taxonomy" id="151549"/>
    <lineage>
        <taxon>Eukaryota</taxon>
        <taxon>Metazoa</taxon>
        <taxon>Ecdysozoa</taxon>
        <taxon>Arthropoda</taxon>
        <taxon>Hexapoda</taxon>
        <taxon>Insecta</taxon>
        <taxon>Pterygota</taxon>
        <taxon>Neoptera</taxon>
        <taxon>Endopterygota</taxon>
        <taxon>Lepidoptera</taxon>
        <taxon>Glossata</taxon>
        <taxon>Ditrysia</taxon>
        <taxon>Tineoidea</taxon>
        <taxon>Psychidae</taxon>
        <taxon>Oiketicinae</taxon>
        <taxon>Eumeta</taxon>
    </lineage>
</organism>
<gene>
    <name evidence="2" type="ORF">EVAR_77454_1</name>
</gene>
<feature type="compositionally biased region" description="Polar residues" evidence="1">
    <location>
        <begin position="1"/>
        <end position="18"/>
    </location>
</feature>
<dbReference type="AlphaFoldDB" id="A0A4C1YV20"/>
<feature type="compositionally biased region" description="Polar residues" evidence="1">
    <location>
        <begin position="28"/>
        <end position="39"/>
    </location>
</feature>
<dbReference type="EMBL" id="BGZK01001441">
    <property type="protein sequence ID" value="GBP79998.1"/>
    <property type="molecule type" value="Genomic_DNA"/>
</dbReference>
<keyword evidence="3" id="KW-1185">Reference proteome</keyword>
<evidence type="ECO:0000313" key="2">
    <source>
        <dbReference type="EMBL" id="GBP79998.1"/>
    </source>
</evidence>
<protein>
    <submittedName>
        <fullName evidence="2">Uncharacterized protein</fullName>
    </submittedName>
</protein>
<evidence type="ECO:0000256" key="1">
    <source>
        <dbReference type="SAM" id="MobiDB-lite"/>
    </source>
</evidence>